<protein>
    <submittedName>
        <fullName evidence="1">Uncharacterized protein</fullName>
    </submittedName>
</protein>
<gene>
    <name evidence="1" type="ORF">FHS03_004214</name>
</gene>
<accession>A0A7W5BDH5</accession>
<evidence type="ECO:0000313" key="1">
    <source>
        <dbReference type="EMBL" id="MBB3121138.1"/>
    </source>
</evidence>
<keyword evidence="2" id="KW-1185">Reference proteome</keyword>
<dbReference type="AlphaFoldDB" id="A0A7W5BDH5"/>
<dbReference type="EMBL" id="JACHXD010000014">
    <property type="protein sequence ID" value="MBB3121138.1"/>
    <property type="molecule type" value="Genomic_DNA"/>
</dbReference>
<reference evidence="1 2" key="1">
    <citation type="submission" date="2020-08" db="EMBL/GenBank/DDBJ databases">
        <title>Genomic Encyclopedia of Type Strains, Phase III (KMG-III): the genomes of soil and plant-associated and newly described type strains.</title>
        <authorList>
            <person name="Whitman W."/>
        </authorList>
    </citation>
    <scope>NUCLEOTIDE SEQUENCE [LARGE SCALE GENOMIC DNA]</scope>
    <source>
        <strain evidence="1 2">CECT 8897</strain>
    </source>
</reference>
<dbReference type="Proteomes" id="UP000541535">
    <property type="component" value="Unassembled WGS sequence"/>
</dbReference>
<evidence type="ECO:0000313" key="2">
    <source>
        <dbReference type="Proteomes" id="UP000541535"/>
    </source>
</evidence>
<proteinExistence type="predicted"/>
<sequence>MHSSAQDRLEIQAFPRALSAYAPELLSMLNENRLGAPRYSFQVYLDGETLVIPSRVYYPAESLLALAVNCQPSQTMALCLGTRHADGHVREACLQRLLTRGENWIAPYVIQLVGEYVIEIIQRIDQALPLLDQSMYARYLTQNPGHFATTARRVRSYWYCYYRDRYPVFEDYPATRVLQAFGNMRDGIHWAQREGSCGGR</sequence>
<organism evidence="1 2">
    <name type="scientific">Pseudoduganella violacea</name>
    <dbReference type="NCBI Taxonomy" id="1715466"/>
    <lineage>
        <taxon>Bacteria</taxon>
        <taxon>Pseudomonadati</taxon>
        <taxon>Pseudomonadota</taxon>
        <taxon>Betaproteobacteria</taxon>
        <taxon>Burkholderiales</taxon>
        <taxon>Oxalobacteraceae</taxon>
        <taxon>Telluria group</taxon>
        <taxon>Pseudoduganella</taxon>
    </lineage>
</organism>
<dbReference type="RefSeq" id="WP_183442870.1">
    <property type="nucleotide sequence ID" value="NZ_JACHXD010000014.1"/>
</dbReference>
<comment type="caution">
    <text evidence="1">The sequence shown here is derived from an EMBL/GenBank/DDBJ whole genome shotgun (WGS) entry which is preliminary data.</text>
</comment>
<name>A0A7W5BDH5_9BURK</name>